<reference evidence="3 5" key="1">
    <citation type="submission" date="2020-08" db="EMBL/GenBank/DDBJ databases">
        <title>Streptomycin Non-resistant strain, P. mexicana.</title>
        <authorList>
            <person name="Ganesh-Kumar S."/>
            <person name="Zhe T."/>
            <person name="Yu Z."/>
            <person name="Min Y."/>
        </authorList>
    </citation>
    <scope>NUCLEOTIDE SEQUENCE [LARGE SCALE GENOMIC DNA]</scope>
    <source>
        <strain evidence="3 5">GTZY2</strain>
    </source>
</reference>
<evidence type="ECO:0000256" key="1">
    <source>
        <dbReference type="SAM" id="SignalP"/>
    </source>
</evidence>
<gene>
    <name evidence="2" type="ORF">H4W19_03615</name>
    <name evidence="3" type="ORF">IAE60_12345</name>
</gene>
<dbReference type="EMBL" id="CP060028">
    <property type="protein sequence ID" value="QND81966.1"/>
    <property type="molecule type" value="Genomic_DNA"/>
</dbReference>
<organism evidence="3 5">
    <name type="scientific">Pseudoxanthomonas mexicana</name>
    <dbReference type="NCBI Taxonomy" id="128785"/>
    <lineage>
        <taxon>Bacteria</taxon>
        <taxon>Pseudomonadati</taxon>
        <taxon>Pseudomonadota</taxon>
        <taxon>Gammaproteobacteria</taxon>
        <taxon>Lysobacterales</taxon>
        <taxon>Lysobacteraceae</taxon>
        <taxon>Pseudoxanthomonas</taxon>
    </lineage>
</organism>
<dbReference type="InterPro" id="IPR032710">
    <property type="entry name" value="NTF2-like_dom_sf"/>
</dbReference>
<keyword evidence="4" id="KW-1185">Reference proteome</keyword>
<dbReference type="Proteomes" id="UP000515506">
    <property type="component" value="Chromosome"/>
</dbReference>
<dbReference type="Proteomes" id="UP000515838">
    <property type="component" value="Chromosome"/>
</dbReference>
<dbReference type="EMBL" id="CP060731">
    <property type="protein sequence ID" value="QNN79696.1"/>
    <property type="molecule type" value="Genomic_DNA"/>
</dbReference>
<keyword evidence="1" id="KW-0732">Signal</keyword>
<protein>
    <submittedName>
        <fullName evidence="3">Nuclear transport factor 2 family protein</fullName>
    </submittedName>
</protein>
<evidence type="ECO:0000313" key="3">
    <source>
        <dbReference type="EMBL" id="QNN79696.1"/>
    </source>
</evidence>
<feature type="chain" id="PRO_5043238476" evidence="1">
    <location>
        <begin position="26"/>
        <end position="146"/>
    </location>
</feature>
<reference evidence="2 4" key="2">
    <citation type="submission" date="2020-08" db="EMBL/GenBank/DDBJ databases">
        <title>Streptomycin resistant and MDR strain, P. mexicana.</title>
        <authorList>
            <person name="Ganesh-kumar S."/>
            <person name="Zhe T."/>
            <person name="Yu Z."/>
            <person name="Min Y."/>
        </authorList>
    </citation>
    <scope>NUCLEOTIDE SEQUENCE [LARGE SCALE GENOMIC DNA]</scope>
    <source>
        <strain evidence="2 4">GTZY</strain>
    </source>
</reference>
<evidence type="ECO:0000313" key="2">
    <source>
        <dbReference type="EMBL" id="QND81966.1"/>
    </source>
</evidence>
<feature type="signal peptide" evidence="1">
    <location>
        <begin position="1"/>
        <end position="25"/>
    </location>
</feature>
<proteinExistence type="predicted"/>
<sequence>MAVTEKKMRVAALALLLGLVACAPAAPEHRLRARFGEMQAAVEKGQAGDFMEGVSPDFTGESGMDRAALHNLLRARMLADSHLGVTTGPLEVVVQGDNATVAFDVVLTAGNGRLLPDQARAYRVTTAWRTEDDEWRVYHARWNGTP</sequence>
<dbReference type="AlphaFoldDB" id="A0A7G6USG9"/>
<name>A0A7G6USG9_PSEMX</name>
<dbReference type="Gene3D" id="3.10.450.50">
    <property type="match status" value="1"/>
</dbReference>
<dbReference type="SUPFAM" id="SSF54427">
    <property type="entry name" value="NTF2-like"/>
    <property type="match status" value="1"/>
</dbReference>
<evidence type="ECO:0000313" key="5">
    <source>
        <dbReference type="Proteomes" id="UP000515838"/>
    </source>
</evidence>
<accession>A0A7G6USG9</accession>
<evidence type="ECO:0000313" key="4">
    <source>
        <dbReference type="Proteomes" id="UP000515506"/>
    </source>
</evidence>
<dbReference type="PROSITE" id="PS51257">
    <property type="entry name" value="PROKAR_LIPOPROTEIN"/>
    <property type="match status" value="1"/>
</dbReference>